<feature type="region of interest" description="Disordered" evidence="1">
    <location>
        <begin position="778"/>
        <end position="917"/>
    </location>
</feature>
<gene>
    <name evidence="2" type="ORF">MCHLO_04826</name>
</gene>
<evidence type="ECO:0000256" key="1">
    <source>
        <dbReference type="SAM" id="MobiDB-lite"/>
    </source>
</evidence>
<sequence>MADFSLHLKHHPPAGCRNPKCPAGCGFYLAPTDRLAPDTPCSVCGCLLAQHLETLTAPVQEQAQGARAAEQGSSSSGAAEPGLPRNGPSVFTSRQSNNSSNSSTFPSTSKSTSSSLAGQNGVPTVFRDKLKDMSRFNPAGKSLQDFYASLPGKQTNGKGPAPGSKTFTAIFLPYTYLVSTGDLRRFGIATHRLLLIAGLVKQVTLHPSFSDQRVLDIILTAFQHVPEIAQFGFRLLCVEGSGQGASARIVPLDMQTSYQGVLLASGGAALRGQSASFPTPFYISLPPEGPDLVLDGKDLSRATEGETSQPPAETRERGGKRKASPIEISDSEEAIPFKRRRAQQSGGGGDDDGPAPSKGTKRKAPENDDDSEQPSRKAAGSKKPARPLKTDESDDDGRLPSPTRFTWAQKGKGKAKQETPFQQGVYDDDLAAGISSDDDRTRTKPATTGPAPAAGSAPSPAPPSDPLPTYSAAHLSLTRLIANMSNNMARATIFVRGLPLAVHPFTDNLQATAPSGFFGRGLSAAAIITTFFEAAKNTETGGVIALTELPNFVATTIEGAFGPLYELINRMGPVAESHASVGLEAEFDEQVFLGTGGVHGLVLHLDAAYIALRDLSWRDIPGLSVHRGWQALERLSSALLYAVQHIRFRLPRSAWDPHPAFRDLQSFLDAHDGELPGATRLEFDRLRLQPVIAAIKNLDTHVLIAQLIQSFGDAADSKEMNKERLLRGGEFGLRRVYGALVVPLLDEHDTTRPGYSAILTILETFFEAVMRLLRNWQKSKKTGSSSAQPKATSSKPGTRSRRDKDEPDHDDDPDWKPDDDNTPSSSGTGFQEDAADDEDSTDEKIRRQQQRWRDLEAEKKRRKAEADARAQQRVPKSANASGSRPRPRPYYSARPGPAPKPRQSAPQPAPASVPLPAPHWINAATSTTTDLRDAANILASSQFWSNVVENVLQRFPHPDVTRRAAGSALLAASRTRQYHGLALLYHPDRNMSESAHFRAIAVLIMQVVNTAKVTKA</sequence>
<feature type="compositionally biased region" description="Basic and acidic residues" evidence="1">
    <location>
        <begin position="842"/>
        <end position="870"/>
    </location>
</feature>
<protein>
    <recommendedName>
        <fullName evidence="4">J domain-containing protein</fullName>
    </recommendedName>
</protein>
<keyword evidence="3" id="KW-1185">Reference proteome</keyword>
<feature type="compositionally biased region" description="Low complexity" evidence="1">
    <location>
        <begin position="62"/>
        <end position="80"/>
    </location>
</feature>
<feature type="region of interest" description="Disordered" evidence="1">
    <location>
        <begin position="301"/>
        <end position="470"/>
    </location>
</feature>
<dbReference type="Proteomes" id="UP000815677">
    <property type="component" value="Unassembled WGS sequence"/>
</dbReference>
<feature type="compositionally biased region" description="Low complexity" evidence="1">
    <location>
        <begin position="880"/>
        <end position="906"/>
    </location>
</feature>
<evidence type="ECO:0000313" key="3">
    <source>
        <dbReference type="Proteomes" id="UP000815677"/>
    </source>
</evidence>
<feature type="region of interest" description="Disordered" evidence="1">
    <location>
        <begin position="62"/>
        <end position="120"/>
    </location>
</feature>
<accession>A0ABQ0L8A2</accession>
<feature type="compositionally biased region" description="Pro residues" evidence="1">
    <location>
        <begin position="907"/>
        <end position="917"/>
    </location>
</feature>
<evidence type="ECO:0008006" key="4">
    <source>
        <dbReference type="Google" id="ProtNLM"/>
    </source>
</evidence>
<feature type="compositionally biased region" description="Low complexity" evidence="1">
    <location>
        <begin position="445"/>
        <end position="458"/>
    </location>
</feature>
<feature type="compositionally biased region" description="Polar residues" evidence="1">
    <location>
        <begin position="782"/>
        <end position="797"/>
    </location>
</feature>
<evidence type="ECO:0000313" key="2">
    <source>
        <dbReference type="EMBL" id="GAT47365.1"/>
    </source>
</evidence>
<proteinExistence type="predicted"/>
<organism evidence="2 3">
    <name type="scientific">Mycena chlorophos</name>
    <name type="common">Agaric fungus</name>
    <name type="synonym">Agaricus chlorophos</name>
    <dbReference type="NCBI Taxonomy" id="658473"/>
    <lineage>
        <taxon>Eukaryota</taxon>
        <taxon>Fungi</taxon>
        <taxon>Dikarya</taxon>
        <taxon>Basidiomycota</taxon>
        <taxon>Agaricomycotina</taxon>
        <taxon>Agaricomycetes</taxon>
        <taxon>Agaricomycetidae</taxon>
        <taxon>Agaricales</taxon>
        <taxon>Marasmiineae</taxon>
        <taxon>Mycenaceae</taxon>
        <taxon>Mycena</taxon>
    </lineage>
</organism>
<name>A0ABQ0L8A2_MYCCL</name>
<dbReference type="EMBL" id="DF843416">
    <property type="protein sequence ID" value="GAT47365.1"/>
    <property type="molecule type" value="Genomic_DNA"/>
</dbReference>
<reference evidence="2" key="1">
    <citation type="submission" date="2014-09" db="EMBL/GenBank/DDBJ databases">
        <title>Genome sequence of the luminous mushroom Mycena chlorophos for searching fungal bioluminescence genes.</title>
        <authorList>
            <person name="Tanaka Y."/>
            <person name="Kasuga D."/>
            <person name="Oba Y."/>
            <person name="Hase S."/>
            <person name="Sato K."/>
            <person name="Oba Y."/>
            <person name="Sakakibara Y."/>
        </authorList>
    </citation>
    <scope>NUCLEOTIDE SEQUENCE</scope>
</reference>
<feature type="compositionally biased region" description="Low complexity" evidence="1">
    <location>
        <begin position="92"/>
        <end position="115"/>
    </location>
</feature>